<dbReference type="PRINTS" id="PR00455">
    <property type="entry name" value="HTHTETR"/>
</dbReference>
<dbReference type="SUPFAM" id="SSF48498">
    <property type="entry name" value="Tetracyclin repressor-like, C-terminal domain"/>
    <property type="match status" value="1"/>
</dbReference>
<dbReference type="PROSITE" id="PS50977">
    <property type="entry name" value="HTH_TETR_2"/>
    <property type="match status" value="1"/>
</dbReference>
<evidence type="ECO:0000259" key="5">
    <source>
        <dbReference type="PROSITE" id="PS50977"/>
    </source>
</evidence>
<dbReference type="PANTHER" id="PTHR47506">
    <property type="entry name" value="TRANSCRIPTIONAL REGULATORY PROTEIN"/>
    <property type="match status" value="1"/>
</dbReference>
<evidence type="ECO:0000256" key="3">
    <source>
        <dbReference type="ARBA" id="ARBA00023163"/>
    </source>
</evidence>
<dbReference type="RefSeq" id="WP_144249688.1">
    <property type="nucleotide sequence ID" value="NZ_VLPK01000003.1"/>
</dbReference>
<dbReference type="Gene3D" id="1.10.357.10">
    <property type="entry name" value="Tetracycline Repressor, domain 2"/>
    <property type="match status" value="1"/>
</dbReference>
<organism evidence="6 7">
    <name type="scientific">Mucilaginibacter corticis</name>
    <dbReference type="NCBI Taxonomy" id="2597670"/>
    <lineage>
        <taxon>Bacteria</taxon>
        <taxon>Pseudomonadati</taxon>
        <taxon>Bacteroidota</taxon>
        <taxon>Sphingobacteriia</taxon>
        <taxon>Sphingobacteriales</taxon>
        <taxon>Sphingobacteriaceae</taxon>
        <taxon>Mucilaginibacter</taxon>
    </lineage>
</organism>
<dbReference type="InterPro" id="IPR001647">
    <property type="entry name" value="HTH_TetR"/>
</dbReference>
<evidence type="ECO:0000313" key="7">
    <source>
        <dbReference type="Proteomes" id="UP000318733"/>
    </source>
</evidence>
<dbReference type="GO" id="GO:0003677">
    <property type="term" value="F:DNA binding"/>
    <property type="evidence" value="ECO:0007669"/>
    <property type="project" value="UniProtKB-UniRule"/>
</dbReference>
<evidence type="ECO:0000256" key="2">
    <source>
        <dbReference type="ARBA" id="ARBA00023125"/>
    </source>
</evidence>
<keyword evidence="7" id="KW-1185">Reference proteome</keyword>
<protein>
    <submittedName>
        <fullName evidence="6">TetR/AcrR family transcriptional regulator</fullName>
    </submittedName>
</protein>
<reference evidence="6 7" key="1">
    <citation type="submission" date="2019-07" db="EMBL/GenBank/DDBJ databases">
        <authorList>
            <person name="Huq M.A."/>
        </authorList>
    </citation>
    <scope>NUCLEOTIDE SEQUENCE [LARGE SCALE GENOMIC DNA]</scope>
    <source>
        <strain evidence="6 7">MAH-19</strain>
    </source>
</reference>
<keyword evidence="2 4" id="KW-0238">DNA-binding</keyword>
<comment type="caution">
    <text evidence="6">The sequence shown here is derived from an EMBL/GenBank/DDBJ whole genome shotgun (WGS) entry which is preliminary data.</text>
</comment>
<sequence length="187" mass="21778">MKPVVVFDKIMETADRLFYEQGYNLTGINQIIEEAGISKPSLYNHFSSKSELLLAYLDRIYDKWFDGLAEFSKDITDPFDRLIAIFDYRIGRQIKSNYGGCHWNKISAEMPKDEIDVLERTSKFKNNLKAHVIELVKQMNRPKDRLLNDEQFAESVFLHLEGGLILTYITKSHQSLENAKEIVRKLV</sequence>
<keyword evidence="1" id="KW-0805">Transcription regulation</keyword>
<evidence type="ECO:0000256" key="1">
    <source>
        <dbReference type="ARBA" id="ARBA00023015"/>
    </source>
</evidence>
<dbReference type="InterPro" id="IPR009057">
    <property type="entry name" value="Homeodomain-like_sf"/>
</dbReference>
<feature type="DNA-binding region" description="H-T-H motif" evidence="4">
    <location>
        <begin position="27"/>
        <end position="46"/>
    </location>
</feature>
<gene>
    <name evidence="6" type="ORF">FO440_18085</name>
</gene>
<dbReference type="InterPro" id="IPR036271">
    <property type="entry name" value="Tet_transcr_reg_TetR-rel_C_sf"/>
</dbReference>
<keyword evidence="3" id="KW-0804">Transcription</keyword>
<dbReference type="EMBL" id="VLPK01000003">
    <property type="protein sequence ID" value="TSJ39651.1"/>
    <property type="molecule type" value="Genomic_DNA"/>
</dbReference>
<dbReference type="Pfam" id="PF00440">
    <property type="entry name" value="TetR_N"/>
    <property type="match status" value="1"/>
</dbReference>
<dbReference type="Proteomes" id="UP000318733">
    <property type="component" value="Unassembled WGS sequence"/>
</dbReference>
<evidence type="ECO:0000256" key="4">
    <source>
        <dbReference type="PROSITE-ProRule" id="PRU00335"/>
    </source>
</evidence>
<dbReference type="AlphaFoldDB" id="A0A556MIA9"/>
<evidence type="ECO:0000313" key="6">
    <source>
        <dbReference type="EMBL" id="TSJ39651.1"/>
    </source>
</evidence>
<dbReference type="OrthoDB" id="9787680at2"/>
<dbReference type="PANTHER" id="PTHR47506:SF6">
    <property type="entry name" value="HTH-TYPE TRANSCRIPTIONAL REPRESSOR NEMR"/>
    <property type="match status" value="1"/>
</dbReference>
<feature type="domain" description="HTH tetR-type" evidence="5">
    <location>
        <begin position="4"/>
        <end position="64"/>
    </location>
</feature>
<name>A0A556MIA9_9SPHI</name>
<accession>A0A556MIA9</accession>
<proteinExistence type="predicted"/>
<dbReference type="SUPFAM" id="SSF46689">
    <property type="entry name" value="Homeodomain-like"/>
    <property type="match status" value="1"/>
</dbReference>